<evidence type="ECO:0000313" key="2">
    <source>
        <dbReference type="Proteomes" id="UP000823561"/>
    </source>
</evidence>
<proteinExistence type="predicted"/>
<dbReference type="AlphaFoldDB" id="A0AAV6GS64"/>
<gene>
    <name evidence="1" type="ORF">AALO_G00131460</name>
</gene>
<evidence type="ECO:0000313" key="1">
    <source>
        <dbReference type="EMBL" id="KAG5276396.1"/>
    </source>
</evidence>
<accession>A0AAV6GS64</accession>
<name>A0AAV6GS64_9TELE</name>
<reference evidence="1" key="1">
    <citation type="submission" date="2020-10" db="EMBL/GenBank/DDBJ databases">
        <title>Chromosome-scale genome assembly of the Allis shad, Alosa alosa.</title>
        <authorList>
            <person name="Margot Z."/>
            <person name="Christophe K."/>
            <person name="Cabau C."/>
            <person name="Louis A."/>
            <person name="Berthelot C."/>
            <person name="Parey E."/>
            <person name="Roest Crollius H."/>
            <person name="Montfort J."/>
            <person name="Robinson-Rechavi M."/>
            <person name="Bucao C."/>
            <person name="Bouchez O."/>
            <person name="Gislard M."/>
            <person name="Lluch J."/>
            <person name="Milhes M."/>
            <person name="Lampietro C."/>
            <person name="Lopez Roques C."/>
            <person name="Donnadieu C."/>
            <person name="Braasch I."/>
            <person name="Desvignes T."/>
            <person name="Postlethwait J."/>
            <person name="Bobe J."/>
            <person name="Guiguen Y."/>
        </authorList>
    </citation>
    <scope>NUCLEOTIDE SEQUENCE</scope>
    <source>
        <strain evidence="1">M-15738</strain>
        <tissue evidence="1">Blood</tissue>
    </source>
</reference>
<dbReference type="EMBL" id="JADWDJ010000009">
    <property type="protein sequence ID" value="KAG5276396.1"/>
    <property type="molecule type" value="Genomic_DNA"/>
</dbReference>
<sequence>MASPAKQTKFELESAVGYLHCLSPIKTSKKNGKYFDCLLQTGCEEYHRLVAFSTGKRPAFVQSSLEKQAVKLTNVRRTVSYTDAAGFDVMFSSASGLDVVGTAPFFWRQPASTTRLRIKDILSLGPRQKVGELHVKILPDGVVSRVMPVDGAMKELKEYRVCEETGHIKLTLWERSILSVEPSKLQDLPPRHQKMG</sequence>
<comment type="caution">
    <text evidence="1">The sequence shown here is derived from an EMBL/GenBank/DDBJ whole genome shotgun (WGS) entry which is preliminary data.</text>
</comment>
<keyword evidence="2" id="KW-1185">Reference proteome</keyword>
<dbReference type="Proteomes" id="UP000823561">
    <property type="component" value="Chromosome 9"/>
</dbReference>
<organism evidence="1 2">
    <name type="scientific">Alosa alosa</name>
    <name type="common">allis shad</name>
    <dbReference type="NCBI Taxonomy" id="278164"/>
    <lineage>
        <taxon>Eukaryota</taxon>
        <taxon>Metazoa</taxon>
        <taxon>Chordata</taxon>
        <taxon>Craniata</taxon>
        <taxon>Vertebrata</taxon>
        <taxon>Euteleostomi</taxon>
        <taxon>Actinopterygii</taxon>
        <taxon>Neopterygii</taxon>
        <taxon>Teleostei</taxon>
        <taxon>Clupei</taxon>
        <taxon>Clupeiformes</taxon>
        <taxon>Clupeoidei</taxon>
        <taxon>Clupeidae</taxon>
        <taxon>Alosa</taxon>
    </lineage>
</organism>
<protein>
    <submittedName>
        <fullName evidence="1">Uncharacterized protein</fullName>
    </submittedName>
</protein>